<dbReference type="InterPro" id="IPR023214">
    <property type="entry name" value="HAD_sf"/>
</dbReference>
<dbReference type="AlphaFoldDB" id="A0A1C6GY24"/>
<dbReference type="SFLD" id="SFLDS00003">
    <property type="entry name" value="Haloacid_Dehalogenase"/>
    <property type="match status" value="1"/>
</dbReference>
<dbReference type="PANTHER" id="PTHR10000">
    <property type="entry name" value="PHOSPHOSERINE PHOSPHATASE"/>
    <property type="match status" value="1"/>
</dbReference>
<evidence type="ECO:0000313" key="1">
    <source>
        <dbReference type="EMBL" id="SCJ50108.1"/>
    </source>
</evidence>
<dbReference type="EMBL" id="FMHG01000001">
    <property type="protein sequence ID" value="SCJ50108.1"/>
    <property type="molecule type" value="Genomic_DNA"/>
</dbReference>
<gene>
    <name evidence="1" type="primary">yhaX</name>
    <name evidence="1" type="ORF">SAMEA3545359_00591</name>
</gene>
<proteinExistence type="predicted"/>
<dbReference type="CDD" id="cd07516">
    <property type="entry name" value="HAD_Pase"/>
    <property type="match status" value="1"/>
</dbReference>
<dbReference type="GO" id="GO:0000287">
    <property type="term" value="F:magnesium ion binding"/>
    <property type="evidence" value="ECO:0007669"/>
    <property type="project" value="TreeGrafter"/>
</dbReference>
<accession>A0A1C6GY24</accession>
<dbReference type="PANTHER" id="PTHR10000:SF8">
    <property type="entry name" value="HAD SUPERFAMILY HYDROLASE-LIKE, TYPE 3"/>
    <property type="match status" value="1"/>
</dbReference>
<organism evidence="1">
    <name type="scientific">uncultured Anaerotruncus sp</name>
    <dbReference type="NCBI Taxonomy" id="905011"/>
    <lineage>
        <taxon>Bacteria</taxon>
        <taxon>Bacillati</taxon>
        <taxon>Bacillota</taxon>
        <taxon>Clostridia</taxon>
        <taxon>Eubacteriales</taxon>
        <taxon>Oscillospiraceae</taxon>
        <taxon>Anaerotruncus</taxon>
        <taxon>environmental samples</taxon>
    </lineage>
</organism>
<sequence>MERNLQDFIVVSDMDGTLLKAGIGVPEENRRAVADFAAAGGRFTIATGRHHPSALRYLSQVDISAPAILNNGALIYDYAADRPLRERFLPQPAARQVLAAAIAAFGGIGAEIMCEKKIYVVKNNAITHRHTSVDRLKYIVTDVENIPQNWYKILFCLPPAQVQPLCDHLQAQNIPGVYYVRTGEDYLEVMAEGVDKGEALHDLAGLLGLGQDGTIAIGDYYNDLQMLRAAHFSVAMQEAPDDIKVEADMVTGPCLEGGVAQFLSYLQRNYTQL</sequence>
<reference evidence="1" key="1">
    <citation type="submission" date="2015-09" db="EMBL/GenBank/DDBJ databases">
        <authorList>
            <consortium name="Pathogen Informatics"/>
        </authorList>
    </citation>
    <scope>NUCLEOTIDE SEQUENCE</scope>
    <source>
        <strain evidence="1">2789STDY5834896</strain>
    </source>
</reference>
<dbReference type="InterPro" id="IPR036412">
    <property type="entry name" value="HAD-like_sf"/>
</dbReference>
<dbReference type="Gene3D" id="3.30.1240.10">
    <property type="match status" value="1"/>
</dbReference>
<dbReference type="Pfam" id="PF08282">
    <property type="entry name" value="Hydrolase_3"/>
    <property type="match status" value="1"/>
</dbReference>
<protein>
    <submittedName>
        <fullName evidence="1">Stress response protein yhaX</fullName>
    </submittedName>
</protein>
<dbReference type="InterPro" id="IPR000150">
    <property type="entry name" value="Cof"/>
</dbReference>
<dbReference type="SUPFAM" id="SSF56784">
    <property type="entry name" value="HAD-like"/>
    <property type="match status" value="1"/>
</dbReference>
<dbReference type="GO" id="GO:0016791">
    <property type="term" value="F:phosphatase activity"/>
    <property type="evidence" value="ECO:0007669"/>
    <property type="project" value="TreeGrafter"/>
</dbReference>
<name>A0A1C6GY24_9FIRM</name>
<dbReference type="Gene3D" id="3.40.50.1000">
    <property type="entry name" value="HAD superfamily/HAD-like"/>
    <property type="match status" value="1"/>
</dbReference>
<dbReference type="GO" id="GO:0005829">
    <property type="term" value="C:cytosol"/>
    <property type="evidence" value="ECO:0007669"/>
    <property type="project" value="TreeGrafter"/>
</dbReference>
<dbReference type="NCBIfam" id="TIGR00099">
    <property type="entry name" value="Cof-subfamily"/>
    <property type="match status" value="1"/>
</dbReference>
<dbReference type="SFLD" id="SFLDG01140">
    <property type="entry name" value="C2.B:_Phosphomannomutase_and_P"/>
    <property type="match status" value="1"/>
</dbReference>